<name>A0A922HKR8_DERFA</name>
<evidence type="ECO:0000256" key="3">
    <source>
        <dbReference type="ARBA" id="ARBA00022806"/>
    </source>
</evidence>
<evidence type="ECO:0000256" key="4">
    <source>
        <dbReference type="ARBA" id="ARBA00022840"/>
    </source>
</evidence>
<dbReference type="Proteomes" id="UP000790347">
    <property type="component" value="Unassembled WGS sequence"/>
</dbReference>
<evidence type="ECO:0000256" key="1">
    <source>
        <dbReference type="ARBA" id="ARBA00022741"/>
    </source>
</evidence>
<evidence type="ECO:0000256" key="2">
    <source>
        <dbReference type="ARBA" id="ARBA00022801"/>
    </source>
</evidence>
<proteinExistence type="predicted"/>
<keyword evidence="2" id="KW-0378">Hydrolase</keyword>
<evidence type="ECO:0000259" key="6">
    <source>
        <dbReference type="PROSITE" id="PS51192"/>
    </source>
</evidence>
<dbReference type="SMART" id="SM00490">
    <property type="entry name" value="HELICc"/>
    <property type="match status" value="1"/>
</dbReference>
<reference evidence="8" key="1">
    <citation type="submission" date="2013-05" db="EMBL/GenBank/DDBJ databases">
        <authorList>
            <person name="Yim A.K.Y."/>
            <person name="Chan T.F."/>
            <person name="Ji K.M."/>
            <person name="Liu X.Y."/>
            <person name="Zhou J.W."/>
            <person name="Li R.Q."/>
            <person name="Yang K.Y."/>
            <person name="Li J."/>
            <person name="Li M."/>
            <person name="Law P.T.W."/>
            <person name="Wu Y.L."/>
            <person name="Cai Z.L."/>
            <person name="Qin H."/>
            <person name="Bao Y."/>
            <person name="Leung R.K.K."/>
            <person name="Ng P.K.S."/>
            <person name="Zou J."/>
            <person name="Zhong X.J."/>
            <person name="Ran P.X."/>
            <person name="Zhong N.S."/>
            <person name="Liu Z.G."/>
            <person name="Tsui S.K.W."/>
        </authorList>
    </citation>
    <scope>NUCLEOTIDE SEQUENCE</scope>
    <source>
        <strain evidence="8">Derf</strain>
        <tissue evidence="8">Whole organism</tissue>
    </source>
</reference>
<evidence type="ECO:0000256" key="5">
    <source>
        <dbReference type="SAM" id="MobiDB-lite"/>
    </source>
</evidence>
<dbReference type="PROSITE" id="PS51194">
    <property type="entry name" value="HELICASE_CTER"/>
    <property type="match status" value="1"/>
</dbReference>
<dbReference type="InterPro" id="IPR014001">
    <property type="entry name" value="Helicase_ATP-bd"/>
</dbReference>
<accession>A0A922HKR8</accession>
<protein>
    <submittedName>
        <fullName evidence="8">Uncharacterized protein</fullName>
    </submittedName>
</protein>
<dbReference type="Pfam" id="PF00270">
    <property type="entry name" value="DEAD"/>
    <property type="match status" value="1"/>
</dbReference>
<dbReference type="EMBL" id="ASGP02000007">
    <property type="protein sequence ID" value="KAH9496941.1"/>
    <property type="molecule type" value="Genomic_DNA"/>
</dbReference>
<dbReference type="Pfam" id="PF00271">
    <property type="entry name" value="Helicase_C"/>
    <property type="match status" value="1"/>
</dbReference>
<dbReference type="GO" id="GO:0003676">
    <property type="term" value="F:nucleic acid binding"/>
    <property type="evidence" value="ECO:0007669"/>
    <property type="project" value="InterPro"/>
</dbReference>
<dbReference type="SMART" id="SM00487">
    <property type="entry name" value="DEXDc"/>
    <property type="match status" value="1"/>
</dbReference>
<keyword evidence="3" id="KW-0347">Helicase</keyword>
<dbReference type="PANTHER" id="PTHR47961">
    <property type="entry name" value="DNA POLYMERASE THETA, PUTATIVE (AFU_ORTHOLOGUE AFUA_1G05260)-RELATED"/>
    <property type="match status" value="1"/>
</dbReference>
<dbReference type="SUPFAM" id="SSF52540">
    <property type="entry name" value="P-loop containing nucleoside triphosphate hydrolases"/>
    <property type="match status" value="1"/>
</dbReference>
<dbReference type="GO" id="GO:0016787">
    <property type="term" value="F:hydrolase activity"/>
    <property type="evidence" value="ECO:0007669"/>
    <property type="project" value="UniProtKB-KW"/>
</dbReference>
<dbReference type="PANTHER" id="PTHR47961:SF6">
    <property type="entry name" value="DNA-DIRECTED DNA POLYMERASE"/>
    <property type="match status" value="1"/>
</dbReference>
<dbReference type="CDD" id="cd18795">
    <property type="entry name" value="SF2_C_Ski2"/>
    <property type="match status" value="1"/>
</dbReference>
<feature type="domain" description="Helicase ATP-binding" evidence="6">
    <location>
        <begin position="41"/>
        <end position="208"/>
    </location>
</feature>
<dbReference type="GO" id="GO:0005524">
    <property type="term" value="F:ATP binding"/>
    <property type="evidence" value="ECO:0007669"/>
    <property type="project" value="UniProtKB-KW"/>
</dbReference>
<gene>
    <name evidence="8" type="ORF">DERF_012962</name>
</gene>
<organism evidence="8 9">
    <name type="scientific">Dermatophagoides farinae</name>
    <name type="common">American house dust mite</name>
    <dbReference type="NCBI Taxonomy" id="6954"/>
    <lineage>
        <taxon>Eukaryota</taxon>
        <taxon>Metazoa</taxon>
        <taxon>Ecdysozoa</taxon>
        <taxon>Arthropoda</taxon>
        <taxon>Chelicerata</taxon>
        <taxon>Arachnida</taxon>
        <taxon>Acari</taxon>
        <taxon>Acariformes</taxon>
        <taxon>Sarcoptiformes</taxon>
        <taxon>Astigmata</taxon>
        <taxon>Psoroptidia</taxon>
        <taxon>Analgoidea</taxon>
        <taxon>Pyroglyphidae</taxon>
        <taxon>Dermatophagoidinae</taxon>
        <taxon>Dermatophagoides</taxon>
    </lineage>
</organism>
<keyword evidence="1" id="KW-0547">Nucleotide-binding</keyword>
<dbReference type="PROSITE" id="PS51192">
    <property type="entry name" value="HELICASE_ATP_BIND_1"/>
    <property type="match status" value="1"/>
</dbReference>
<feature type="region of interest" description="Disordered" evidence="5">
    <location>
        <begin position="1"/>
        <end position="21"/>
    </location>
</feature>
<evidence type="ECO:0000259" key="7">
    <source>
        <dbReference type="PROSITE" id="PS51194"/>
    </source>
</evidence>
<feature type="compositionally biased region" description="Polar residues" evidence="5">
    <location>
        <begin position="1"/>
        <end position="14"/>
    </location>
</feature>
<dbReference type="InterPro" id="IPR011545">
    <property type="entry name" value="DEAD/DEAH_box_helicase_dom"/>
</dbReference>
<keyword evidence="9" id="KW-1185">Reference proteome</keyword>
<keyword evidence="4" id="KW-0067">ATP-binding</keyword>
<dbReference type="GO" id="GO:0004386">
    <property type="term" value="F:helicase activity"/>
    <property type="evidence" value="ECO:0007669"/>
    <property type="project" value="UniProtKB-KW"/>
</dbReference>
<dbReference type="InterPro" id="IPR050474">
    <property type="entry name" value="Hel308_SKI2-like"/>
</dbReference>
<comment type="caution">
    <text evidence="8">The sequence shown here is derived from an EMBL/GenBank/DDBJ whole genome shotgun (WGS) entry which is preliminary data.</text>
</comment>
<evidence type="ECO:0000313" key="9">
    <source>
        <dbReference type="Proteomes" id="UP000790347"/>
    </source>
</evidence>
<sequence length="756" mass="85024">MSNNLNPQSFQDPRNNMPIDENQLQNWNLPEQILRHYEQKAPTSAGKTMVADIIMYKTLLQRRKKAIIILPYVSLTIEKINGLKSVCSMLGLKLNSIARRQINTDLKGLEHVDVAVCTIEKANMINRLIEEREMYKIGLIIVDELHMIGHTSRGYILNLLLSKLIYMKLNPLDEDSDLGHLQIIGMSATIPNLNDIAKWLNAELFITDYRPVTLNEHIVVDNKIIKISTNSAEPSNSPFNSLQSIAGPSGGGFGLNNNNDNVEIKFRQIRTISCNLLKLKTTFSQSLIHMAIESLAQGFSTLIFCPTRSMCESMAKSIASNILNIGHIDHVPQNNFERNIRQSIHSDNILSYERSVSLINTLKLSSSGFDANLERVLKFGCAFHHAGMTMEERGTVEQGFHDGTIRILCCTTTLSTGVNLPARRLEKLELRGPVLYSGKGESSARHLGRPCISPYDYSSKLLAVGIYRQMIGRTGRKGIDTMGESFLFCLDKDINMARKLLSTKIPSIKSNLITIQKLNNNKPFATTTTSDGQQIPTTSNKQWEPVVYDQILRAVLEVIADKMVKNIDDIHVYFAKQQSSQTNNMKMNELINDGIRMALEKLKTIEFIYIHSSEEGNNSSETKSADSPINAIDLGRAVISSGVSPSDGQFIYEELKRFRSNLSSPLPDLYLVYLLLDVVGIHHSYDNRIDSNSRLSPSSFFNYGLQSSKEDNNDEHRNVNHGENNDYIKNIVNNNQIITDNDDISERLPSSCEFKF</sequence>
<dbReference type="Gene3D" id="3.40.50.300">
    <property type="entry name" value="P-loop containing nucleotide triphosphate hydrolases"/>
    <property type="match status" value="2"/>
</dbReference>
<feature type="domain" description="Helicase C-terminal" evidence="7">
    <location>
        <begin position="282"/>
        <end position="516"/>
    </location>
</feature>
<dbReference type="AlphaFoldDB" id="A0A922HKR8"/>
<dbReference type="InterPro" id="IPR001650">
    <property type="entry name" value="Helicase_C-like"/>
</dbReference>
<dbReference type="InterPro" id="IPR027417">
    <property type="entry name" value="P-loop_NTPase"/>
</dbReference>
<evidence type="ECO:0000313" key="8">
    <source>
        <dbReference type="EMBL" id="KAH9496941.1"/>
    </source>
</evidence>
<reference evidence="8" key="2">
    <citation type="journal article" date="2022" name="Res Sq">
        <title>Comparative Genomics Reveals Insights into the Divergent Evolution of Astigmatic Mites and Household Pest Adaptations.</title>
        <authorList>
            <person name="Xiong Q."/>
            <person name="Wan A.T.-Y."/>
            <person name="Liu X.-Y."/>
            <person name="Fung C.S.-H."/>
            <person name="Xiao X."/>
            <person name="Malainual N."/>
            <person name="Hou J."/>
            <person name="Wang L."/>
            <person name="Wang M."/>
            <person name="Yang K."/>
            <person name="Cui Y."/>
            <person name="Leung E."/>
            <person name="Nong W."/>
            <person name="Shin S.-K."/>
            <person name="Au S."/>
            <person name="Jeong K.Y."/>
            <person name="Chew F.T."/>
            <person name="Hui J."/>
            <person name="Leung T.F."/>
            <person name="Tungtrongchitr A."/>
            <person name="Zhong N."/>
            <person name="Liu Z."/>
            <person name="Tsui S."/>
        </authorList>
    </citation>
    <scope>NUCLEOTIDE SEQUENCE</scope>
    <source>
        <strain evidence="8">Derf</strain>
        <tissue evidence="8">Whole organism</tissue>
    </source>
</reference>